<evidence type="ECO:0000313" key="4">
    <source>
        <dbReference type="Proteomes" id="UP000037510"/>
    </source>
</evidence>
<dbReference type="EMBL" id="JTDY01003661">
    <property type="protein sequence ID" value="KOB69198.1"/>
    <property type="molecule type" value="Genomic_DNA"/>
</dbReference>
<dbReference type="STRING" id="104452.A0A0L7L126"/>
<keyword evidence="2" id="KW-0560">Oxidoreductase</keyword>
<dbReference type="GO" id="GO:0016705">
    <property type="term" value="F:oxidoreductase activity, acting on paired donors, with incorporation or reduction of molecular oxygen"/>
    <property type="evidence" value="ECO:0007669"/>
    <property type="project" value="InterPro"/>
</dbReference>
<dbReference type="SUPFAM" id="SSF48264">
    <property type="entry name" value="Cytochrome P450"/>
    <property type="match status" value="1"/>
</dbReference>
<gene>
    <name evidence="3" type="ORF">OBRU01_17186</name>
</gene>
<dbReference type="InterPro" id="IPR050121">
    <property type="entry name" value="Cytochrome_P450_monoxygenase"/>
</dbReference>
<feature type="non-terminal residue" evidence="3">
    <location>
        <position position="100"/>
    </location>
</feature>
<keyword evidence="2" id="KW-0503">Monooxygenase</keyword>
<dbReference type="PANTHER" id="PTHR24305">
    <property type="entry name" value="CYTOCHROME P450"/>
    <property type="match status" value="1"/>
</dbReference>
<comment type="caution">
    <text evidence="3">The sequence shown here is derived from an EMBL/GenBank/DDBJ whole genome shotgun (WGS) entry which is preliminary data.</text>
</comment>
<keyword evidence="4" id="KW-1185">Reference proteome</keyword>
<dbReference type="GO" id="GO:0005506">
    <property type="term" value="F:iron ion binding"/>
    <property type="evidence" value="ECO:0007669"/>
    <property type="project" value="InterPro"/>
</dbReference>
<organism evidence="3 4">
    <name type="scientific">Operophtera brumata</name>
    <name type="common">Winter moth</name>
    <name type="synonym">Phalaena brumata</name>
    <dbReference type="NCBI Taxonomy" id="104452"/>
    <lineage>
        <taxon>Eukaryota</taxon>
        <taxon>Metazoa</taxon>
        <taxon>Ecdysozoa</taxon>
        <taxon>Arthropoda</taxon>
        <taxon>Hexapoda</taxon>
        <taxon>Insecta</taxon>
        <taxon>Pterygota</taxon>
        <taxon>Neoptera</taxon>
        <taxon>Endopterygota</taxon>
        <taxon>Lepidoptera</taxon>
        <taxon>Glossata</taxon>
        <taxon>Ditrysia</taxon>
        <taxon>Geometroidea</taxon>
        <taxon>Geometridae</taxon>
        <taxon>Larentiinae</taxon>
        <taxon>Operophtera</taxon>
    </lineage>
</organism>
<sequence length="100" mass="11261">MSAGSHCVLLVSGLHRHPIWGDDVNEFKPERWLDPEAMVDPNSALNTAFGKSYAMMLMKTILAHVLRHYRVSSDVTKLKLRIAGLLKPQSGHLISVERRN</sequence>
<feature type="non-terminal residue" evidence="3">
    <location>
        <position position="1"/>
    </location>
</feature>
<dbReference type="GO" id="GO:0020037">
    <property type="term" value="F:heme binding"/>
    <property type="evidence" value="ECO:0007669"/>
    <property type="project" value="InterPro"/>
</dbReference>
<accession>A0A0L7L126</accession>
<dbReference type="PANTHER" id="PTHR24305:SF166">
    <property type="entry name" value="CYTOCHROME P450 12A4, MITOCHONDRIAL-RELATED"/>
    <property type="match status" value="1"/>
</dbReference>
<dbReference type="AlphaFoldDB" id="A0A0L7L126"/>
<dbReference type="GO" id="GO:0004497">
    <property type="term" value="F:monooxygenase activity"/>
    <property type="evidence" value="ECO:0007669"/>
    <property type="project" value="UniProtKB-KW"/>
</dbReference>
<dbReference type="InterPro" id="IPR001128">
    <property type="entry name" value="Cyt_P450"/>
</dbReference>
<dbReference type="Pfam" id="PF00067">
    <property type="entry name" value="p450"/>
    <property type="match status" value="1"/>
</dbReference>
<evidence type="ECO:0000313" key="3">
    <source>
        <dbReference type="EMBL" id="KOB69198.1"/>
    </source>
</evidence>
<name>A0A0L7L126_OPEBR</name>
<proteinExistence type="inferred from homology"/>
<reference evidence="3 4" key="1">
    <citation type="journal article" date="2015" name="Genome Biol. Evol.">
        <title>The genome of winter moth (Operophtera brumata) provides a genomic perspective on sexual dimorphism and phenology.</title>
        <authorList>
            <person name="Derks M.F."/>
            <person name="Smit S."/>
            <person name="Salis L."/>
            <person name="Schijlen E."/>
            <person name="Bossers A."/>
            <person name="Mateman C."/>
            <person name="Pijl A.S."/>
            <person name="de Ridder D."/>
            <person name="Groenen M.A."/>
            <person name="Visser M.E."/>
            <person name="Megens H.J."/>
        </authorList>
    </citation>
    <scope>NUCLEOTIDE SEQUENCE [LARGE SCALE GENOMIC DNA]</scope>
    <source>
        <strain evidence="3">WM2013NL</strain>
        <tissue evidence="3">Head and thorax</tissue>
    </source>
</reference>
<dbReference type="Gene3D" id="1.10.630.10">
    <property type="entry name" value="Cytochrome P450"/>
    <property type="match status" value="1"/>
</dbReference>
<dbReference type="Proteomes" id="UP000037510">
    <property type="component" value="Unassembled WGS sequence"/>
</dbReference>
<evidence type="ECO:0000256" key="1">
    <source>
        <dbReference type="ARBA" id="ARBA00010617"/>
    </source>
</evidence>
<dbReference type="InterPro" id="IPR036396">
    <property type="entry name" value="Cyt_P450_sf"/>
</dbReference>
<comment type="similarity">
    <text evidence="1">Belongs to the cytochrome P450 family.</text>
</comment>
<evidence type="ECO:0000256" key="2">
    <source>
        <dbReference type="ARBA" id="ARBA00023033"/>
    </source>
</evidence>
<protein>
    <submittedName>
        <fullName evidence="3">Cytochrome P450, family 4, subfamily V, polypeptide 2</fullName>
    </submittedName>
</protein>